<sequence>MVYYLTPNTHRLNVSMESVKSDYRVAGIPAAFFFVVIAAIYFMKPKMFCDVDATGKVVCVNKLKTFVAGLLAAGAGLAVVKYGIPDAPAA</sequence>
<feature type="transmembrane region" description="Helical" evidence="1">
    <location>
        <begin position="63"/>
        <end position="84"/>
    </location>
</feature>
<reference evidence="2" key="1">
    <citation type="journal article" date="2020" name="Nature">
        <title>Giant virus diversity and host interactions through global metagenomics.</title>
        <authorList>
            <person name="Schulz F."/>
            <person name="Roux S."/>
            <person name="Paez-Espino D."/>
            <person name="Jungbluth S."/>
            <person name="Walsh D.A."/>
            <person name="Denef V.J."/>
            <person name="McMahon K.D."/>
            <person name="Konstantinidis K.T."/>
            <person name="Eloe-Fadrosh E.A."/>
            <person name="Kyrpides N.C."/>
            <person name="Woyke T."/>
        </authorList>
    </citation>
    <scope>NUCLEOTIDE SEQUENCE</scope>
    <source>
        <strain evidence="2">GVMAG-S-3300010158-109</strain>
    </source>
</reference>
<keyword evidence="1" id="KW-0472">Membrane</keyword>
<keyword evidence="1" id="KW-1133">Transmembrane helix</keyword>
<keyword evidence="1" id="KW-0812">Transmembrane</keyword>
<evidence type="ECO:0000256" key="1">
    <source>
        <dbReference type="SAM" id="Phobius"/>
    </source>
</evidence>
<feature type="transmembrane region" description="Helical" evidence="1">
    <location>
        <begin position="23"/>
        <end position="42"/>
    </location>
</feature>
<organism evidence="2">
    <name type="scientific">viral metagenome</name>
    <dbReference type="NCBI Taxonomy" id="1070528"/>
    <lineage>
        <taxon>unclassified sequences</taxon>
        <taxon>metagenomes</taxon>
        <taxon>organismal metagenomes</taxon>
    </lineage>
</organism>
<evidence type="ECO:0000313" key="2">
    <source>
        <dbReference type="EMBL" id="QHU15711.1"/>
    </source>
</evidence>
<protein>
    <submittedName>
        <fullName evidence="2">Uncharacterized protein</fullName>
    </submittedName>
</protein>
<dbReference type="EMBL" id="MN740867">
    <property type="protein sequence ID" value="QHU15711.1"/>
    <property type="molecule type" value="Genomic_DNA"/>
</dbReference>
<proteinExistence type="predicted"/>
<name>A0A6C0KET9_9ZZZZ</name>
<accession>A0A6C0KET9</accession>
<dbReference type="AlphaFoldDB" id="A0A6C0KET9"/>